<keyword evidence="3 4" id="KW-0326">Glycosidase</keyword>
<organism evidence="6 7">
    <name type="scientific">Levilactobacillus lanxiensis</name>
    <dbReference type="NCBI Taxonomy" id="2799568"/>
    <lineage>
        <taxon>Bacteria</taxon>
        <taxon>Bacillati</taxon>
        <taxon>Bacillota</taxon>
        <taxon>Bacilli</taxon>
        <taxon>Lactobacillales</taxon>
        <taxon>Lactobacillaceae</taxon>
        <taxon>Levilactobacillus</taxon>
    </lineage>
</organism>
<dbReference type="Pfam" id="PF04616">
    <property type="entry name" value="Glyco_hydro_43"/>
    <property type="match status" value="1"/>
</dbReference>
<dbReference type="InterPro" id="IPR006710">
    <property type="entry name" value="Glyco_hydro_43"/>
</dbReference>
<dbReference type="InterPro" id="IPR013320">
    <property type="entry name" value="ConA-like_dom_sf"/>
</dbReference>
<dbReference type="PANTHER" id="PTHR42812">
    <property type="entry name" value="BETA-XYLOSIDASE"/>
    <property type="match status" value="1"/>
</dbReference>
<feature type="domain" description="Beta-xylosidase C-terminal Concanavalin A-like" evidence="5">
    <location>
        <begin position="323"/>
        <end position="503"/>
    </location>
</feature>
<evidence type="ECO:0000256" key="4">
    <source>
        <dbReference type="RuleBase" id="RU361187"/>
    </source>
</evidence>
<dbReference type="EMBL" id="JBHTOD010000010">
    <property type="protein sequence ID" value="MFD1456437.1"/>
    <property type="molecule type" value="Genomic_DNA"/>
</dbReference>
<comment type="similarity">
    <text evidence="1 4">Belongs to the glycosyl hydrolase 43 family.</text>
</comment>
<reference evidence="7" key="1">
    <citation type="journal article" date="2019" name="Int. J. Syst. Evol. Microbiol.">
        <title>The Global Catalogue of Microorganisms (GCM) 10K type strain sequencing project: providing services to taxonomists for standard genome sequencing and annotation.</title>
        <authorList>
            <consortium name="The Broad Institute Genomics Platform"/>
            <consortium name="The Broad Institute Genome Sequencing Center for Infectious Disease"/>
            <person name="Wu L."/>
            <person name="Ma J."/>
        </authorList>
    </citation>
    <scope>NUCLEOTIDE SEQUENCE [LARGE SCALE GENOMIC DNA]</scope>
    <source>
        <strain evidence="7">CCM 8979</strain>
    </source>
</reference>
<accession>A0ABW4D8X9</accession>
<comment type="caution">
    <text evidence="6">The sequence shown here is derived from an EMBL/GenBank/DDBJ whole genome shotgun (WGS) entry which is preliminary data.</text>
</comment>
<protein>
    <submittedName>
        <fullName evidence="6">Family 43 glycosylhydrolase</fullName>
    </submittedName>
</protein>
<evidence type="ECO:0000256" key="1">
    <source>
        <dbReference type="ARBA" id="ARBA00009865"/>
    </source>
</evidence>
<dbReference type="InterPro" id="IPR051795">
    <property type="entry name" value="Glycosyl_Hydrlase_43"/>
</dbReference>
<keyword evidence="2 4" id="KW-0378">Hydrolase</keyword>
<gene>
    <name evidence="6" type="ORF">ACFQ44_12285</name>
</gene>
<evidence type="ECO:0000256" key="2">
    <source>
        <dbReference type="ARBA" id="ARBA00022801"/>
    </source>
</evidence>
<dbReference type="InterPro" id="IPR041542">
    <property type="entry name" value="GH43_C2"/>
</dbReference>
<evidence type="ECO:0000313" key="7">
    <source>
        <dbReference type="Proteomes" id="UP001597189"/>
    </source>
</evidence>
<dbReference type="CDD" id="cd18617">
    <property type="entry name" value="GH43_XynB-like"/>
    <property type="match status" value="1"/>
</dbReference>
<dbReference type="SUPFAM" id="SSF75005">
    <property type="entry name" value="Arabinanase/levansucrase/invertase"/>
    <property type="match status" value="1"/>
</dbReference>
<dbReference type="Pfam" id="PF17851">
    <property type="entry name" value="GH43_C2"/>
    <property type="match status" value="1"/>
</dbReference>
<dbReference type="InterPro" id="IPR023296">
    <property type="entry name" value="Glyco_hydro_beta-prop_sf"/>
</dbReference>
<dbReference type="Proteomes" id="UP001597189">
    <property type="component" value="Unassembled WGS sequence"/>
</dbReference>
<dbReference type="SUPFAM" id="SSF49899">
    <property type="entry name" value="Concanavalin A-like lectins/glucanases"/>
    <property type="match status" value="1"/>
</dbReference>
<dbReference type="PANTHER" id="PTHR42812:SF12">
    <property type="entry name" value="BETA-XYLOSIDASE-RELATED"/>
    <property type="match status" value="1"/>
</dbReference>
<dbReference type="Gene3D" id="2.115.10.20">
    <property type="entry name" value="Glycosyl hydrolase domain, family 43"/>
    <property type="match status" value="1"/>
</dbReference>
<evidence type="ECO:0000259" key="5">
    <source>
        <dbReference type="Pfam" id="PF17851"/>
    </source>
</evidence>
<sequence length="516" mass="57745">MANVQYENPILHGFYPDPSICAVGKDFYLVNSTFSYFPGIPVFHSRDLVHWEQIGNALDRDSQVSLRGNDDHEGIYAPTIRYNQGTYYIIADHETTKNRGGMFVVTAKDPRGPWSEPRFIDAADGIDPSLFFYQGKCYFAATHDNSAGPKYPGDKEIYVAEYDLETGQIGDTTPVWQGALRNVVWPEGPHLYHRGDHFYLLIAEAGTSHQHAMTVARSKNIFGPYEGDLDNPILTHRFLGKDFPVKNVGHGDFVQAYTGDWYFVCLGSRQCEGYVNLGRETFLGRVQWEDGWPVLNPGIGRLATHGELNLPSQTVPQLANKLTFETDKADLRTLYLRNPYRDHYVLDQQKQVLKVVSSLKSLASMDSPTFLGIRQSTMTGTFEVAFGEVTIPNSQVGLAVYQSHTHFVTFMISEADGQFALTVTKHLDDQETVVETVTCPEMPKKLILKQHGQKLSFGYFDEAIGNYRWLATQMETSFLSTEVAGGFVGCVDGVYCYGPEGQGTAEIQSMTTSDSF</sequence>
<evidence type="ECO:0000256" key="3">
    <source>
        <dbReference type="ARBA" id="ARBA00023295"/>
    </source>
</evidence>
<dbReference type="Gene3D" id="2.60.120.200">
    <property type="match status" value="1"/>
</dbReference>
<name>A0ABW4D8X9_9LACO</name>
<keyword evidence="7" id="KW-1185">Reference proteome</keyword>
<proteinExistence type="inferred from homology"/>
<dbReference type="RefSeq" id="WP_203646646.1">
    <property type="nucleotide sequence ID" value="NZ_BOLN01000010.1"/>
</dbReference>
<evidence type="ECO:0000313" key="6">
    <source>
        <dbReference type="EMBL" id="MFD1456437.1"/>
    </source>
</evidence>